<evidence type="ECO:0000259" key="3">
    <source>
        <dbReference type="SMART" id="SM00278"/>
    </source>
</evidence>
<dbReference type="Gene3D" id="1.10.150.280">
    <property type="entry name" value="AF1531-like domain"/>
    <property type="match status" value="1"/>
</dbReference>
<comment type="caution">
    <text evidence="4">The sequence shown here is derived from an EMBL/GenBank/DDBJ whole genome shotgun (WGS) entry which is preliminary data.</text>
</comment>
<sequence length="250" mass="25533">MRIEIISWVKTHRLITSVVGLISCLGIGVIILVAGLRPPVTPGPADAALAPSSSSHASKPSQQQASSAKVAMATHTASGPAYVDVKGAVKQPGIYQVKPEMRVADVLSLAQGMLPQADQTQVNLAAKVTDQQVIYVPAKGEQPATTIAKPAASVPATANTGASGSTATPVTKAKSVAGVAGASAPTNRTINLNTADVAALQKLSGVGQKKAEKIIAYRDQHGGFKSVSELTKVGGIGEKTLAKFKDQLTV</sequence>
<dbReference type="PANTHER" id="PTHR21180:SF32">
    <property type="entry name" value="ENDONUCLEASE_EXONUCLEASE_PHOSPHATASE FAMILY DOMAIN-CONTAINING PROTEIN 1"/>
    <property type="match status" value="1"/>
</dbReference>
<reference evidence="4 5" key="1">
    <citation type="journal article" date="2023" name="Int. J. Syst. Evol. Microbiol.">
        <title>Lactiplantibacillus brownii sp. nov., a novel psychrotolerant species isolated from sauerkraut.</title>
        <authorList>
            <person name="Heng Y.C."/>
            <person name="Silvaraju S."/>
            <person name="Lee J.K.Y."/>
            <person name="Kittelmann S."/>
        </authorList>
    </citation>
    <scope>NUCLEOTIDE SEQUENCE [LARGE SCALE GENOMIC DNA]</scope>
    <source>
        <strain evidence="4 5">WILCCON 0030</strain>
    </source>
</reference>
<proteinExistence type="predicted"/>
<name>A0ABU1A9E3_9LACO</name>
<dbReference type="SMART" id="SM00278">
    <property type="entry name" value="HhH1"/>
    <property type="match status" value="2"/>
</dbReference>
<dbReference type="Gene3D" id="3.10.560.10">
    <property type="entry name" value="Outer membrane lipoprotein wza domain like"/>
    <property type="match status" value="1"/>
</dbReference>
<gene>
    <name evidence="4" type="ORF">RA086_08040</name>
</gene>
<dbReference type="SUPFAM" id="SSF47781">
    <property type="entry name" value="RuvA domain 2-like"/>
    <property type="match status" value="1"/>
</dbReference>
<accession>A0ABU1A9E3</accession>
<dbReference type="Proteomes" id="UP001227831">
    <property type="component" value="Unassembled WGS sequence"/>
</dbReference>
<dbReference type="InterPro" id="IPR051675">
    <property type="entry name" value="Endo/Exo/Phosphatase_dom_1"/>
</dbReference>
<dbReference type="PROSITE" id="PS51257">
    <property type="entry name" value="PROKAR_LIPOPROTEIN"/>
    <property type="match status" value="1"/>
</dbReference>
<organism evidence="4 5">
    <name type="scientific">Lactiplantibacillus brownii</name>
    <dbReference type="NCBI Taxonomy" id="3069269"/>
    <lineage>
        <taxon>Bacteria</taxon>
        <taxon>Bacillati</taxon>
        <taxon>Bacillota</taxon>
        <taxon>Bacilli</taxon>
        <taxon>Lactobacillales</taxon>
        <taxon>Lactobacillaceae</taxon>
        <taxon>Lactiplantibacillus</taxon>
    </lineage>
</organism>
<dbReference type="InterPro" id="IPR004509">
    <property type="entry name" value="Competence_ComEA_HhH"/>
</dbReference>
<dbReference type="Pfam" id="PF10531">
    <property type="entry name" value="SLBB"/>
    <property type="match status" value="1"/>
</dbReference>
<feature type="domain" description="Helix-hairpin-helix DNA-binding motif class 1" evidence="3">
    <location>
        <begin position="198"/>
        <end position="217"/>
    </location>
</feature>
<dbReference type="InterPro" id="IPR019554">
    <property type="entry name" value="Soluble_ligand-bd"/>
</dbReference>
<protein>
    <submittedName>
        <fullName evidence="4">Helix-hairpin-helix domain-containing protein</fullName>
    </submittedName>
</protein>
<keyword evidence="2" id="KW-1133">Transmembrane helix</keyword>
<dbReference type="RefSeq" id="WP_308703317.1">
    <property type="nucleotide sequence ID" value="NZ_JAVCWF010000001.1"/>
</dbReference>
<evidence type="ECO:0000256" key="1">
    <source>
        <dbReference type="SAM" id="MobiDB-lite"/>
    </source>
</evidence>
<feature type="domain" description="Helix-hairpin-helix DNA-binding motif class 1" evidence="3">
    <location>
        <begin position="228"/>
        <end position="247"/>
    </location>
</feature>
<feature type="region of interest" description="Disordered" evidence="1">
    <location>
        <begin position="44"/>
        <end position="71"/>
    </location>
</feature>
<evidence type="ECO:0000256" key="2">
    <source>
        <dbReference type="SAM" id="Phobius"/>
    </source>
</evidence>
<keyword evidence="5" id="KW-1185">Reference proteome</keyword>
<evidence type="ECO:0000313" key="5">
    <source>
        <dbReference type="Proteomes" id="UP001227831"/>
    </source>
</evidence>
<evidence type="ECO:0000313" key="4">
    <source>
        <dbReference type="EMBL" id="MDQ7937579.1"/>
    </source>
</evidence>
<dbReference type="EMBL" id="JAVCWF010000001">
    <property type="protein sequence ID" value="MDQ7937579.1"/>
    <property type="molecule type" value="Genomic_DNA"/>
</dbReference>
<dbReference type="PANTHER" id="PTHR21180">
    <property type="entry name" value="ENDONUCLEASE/EXONUCLEASE/PHOSPHATASE FAMILY DOMAIN-CONTAINING PROTEIN 1"/>
    <property type="match status" value="1"/>
</dbReference>
<feature type="transmembrane region" description="Helical" evidence="2">
    <location>
        <begin position="12"/>
        <end position="36"/>
    </location>
</feature>
<dbReference type="NCBIfam" id="TIGR00426">
    <property type="entry name" value="competence protein ComEA helix-hairpin-helix repeat region"/>
    <property type="match status" value="1"/>
</dbReference>
<dbReference type="InterPro" id="IPR003583">
    <property type="entry name" value="Hlx-hairpin-Hlx_DNA-bd_motif"/>
</dbReference>
<dbReference type="Pfam" id="PF12836">
    <property type="entry name" value="HHH_3"/>
    <property type="match status" value="1"/>
</dbReference>
<dbReference type="InterPro" id="IPR010994">
    <property type="entry name" value="RuvA_2-like"/>
</dbReference>
<keyword evidence="2" id="KW-0812">Transmembrane</keyword>
<keyword evidence="2" id="KW-0472">Membrane</keyword>